<dbReference type="Gene3D" id="3.40.50.720">
    <property type="entry name" value="NAD(P)-binding Rossmann-like Domain"/>
    <property type="match status" value="1"/>
</dbReference>
<dbReference type="InterPro" id="IPR016040">
    <property type="entry name" value="NAD(P)-bd_dom"/>
</dbReference>
<organism evidence="2 3">
    <name type="scientific">Novosphingobium pituita</name>
    <dbReference type="NCBI Taxonomy" id="3056842"/>
    <lineage>
        <taxon>Bacteria</taxon>
        <taxon>Pseudomonadati</taxon>
        <taxon>Pseudomonadota</taxon>
        <taxon>Alphaproteobacteria</taxon>
        <taxon>Sphingomonadales</taxon>
        <taxon>Sphingomonadaceae</taxon>
        <taxon>Novosphingobium</taxon>
    </lineage>
</organism>
<feature type="domain" description="NAD(P)-binding" evidence="1">
    <location>
        <begin position="16"/>
        <end position="158"/>
    </location>
</feature>
<dbReference type="InterPro" id="IPR036291">
    <property type="entry name" value="NAD(P)-bd_dom_sf"/>
</dbReference>
<dbReference type="Pfam" id="PF13460">
    <property type="entry name" value="NAD_binding_10"/>
    <property type="match status" value="1"/>
</dbReference>
<accession>A0ABQ6PAA3</accession>
<keyword evidence="3" id="KW-1185">Reference proteome</keyword>
<dbReference type="Proteomes" id="UP001187221">
    <property type="component" value="Unassembled WGS sequence"/>
</dbReference>
<evidence type="ECO:0000259" key="1">
    <source>
        <dbReference type="Pfam" id="PF13460"/>
    </source>
</evidence>
<evidence type="ECO:0000313" key="3">
    <source>
        <dbReference type="Proteomes" id="UP001187221"/>
    </source>
</evidence>
<sequence>MMALRQRPGELLAVTGATGFVGQAVLEQAARSGVEVRALTRREQPAREGVEWVRGDLNDGPALKRLLSGAGVVLHIAGVVNAPDMAGFHEGNVTGTLNVVNAALAGGVERFIHVSSLSVREPQLSDYGTSKRKGEMIVKASSLDWTVVRPPAIYGPRDTEMFELFKLAKTGIIPLPPGGRASVIHVSDLARLLIALIPGGEDVTSQTFEPDDGTPGGWDQVALARAIGMAMGRRVWPLPLPRWLLEWAAKLDRLIRGDKAKLTADRVSYMSHPDWTVSESARPPASLWEPQVETAIGLHATAAWYKEEGWL</sequence>
<reference evidence="2 3" key="1">
    <citation type="submission" date="2023-06" db="EMBL/GenBank/DDBJ databases">
        <title>Draft genome sequence of Novosphingobium sp. strain IK01.</title>
        <authorList>
            <person name="Hatamoto M."/>
            <person name="Ikarashi T."/>
            <person name="Yamaguchi T."/>
        </authorList>
    </citation>
    <scope>NUCLEOTIDE SEQUENCE [LARGE SCALE GENOMIC DNA]</scope>
    <source>
        <strain evidence="2 3">IK01</strain>
    </source>
</reference>
<comment type="caution">
    <text evidence="2">The sequence shown here is derived from an EMBL/GenBank/DDBJ whole genome shotgun (WGS) entry which is preliminary data.</text>
</comment>
<dbReference type="RefSeq" id="WP_317975777.1">
    <property type="nucleotide sequence ID" value="NZ_BTFW01000001.1"/>
</dbReference>
<protein>
    <submittedName>
        <fullName evidence="2">NAD-dependent epimerase/dehydratase family protein</fullName>
    </submittedName>
</protein>
<dbReference type="PANTHER" id="PTHR12126:SF11">
    <property type="entry name" value="NADH DEHYDROGENASE [UBIQUINONE] 1 ALPHA SUBCOMPLEX SUBUNIT 9, MITOCHONDRIAL"/>
    <property type="match status" value="1"/>
</dbReference>
<proteinExistence type="predicted"/>
<gene>
    <name evidence="2" type="ORF">NUTIK01_29460</name>
</gene>
<dbReference type="SUPFAM" id="SSF51735">
    <property type="entry name" value="NAD(P)-binding Rossmann-fold domains"/>
    <property type="match status" value="1"/>
</dbReference>
<dbReference type="InterPro" id="IPR051207">
    <property type="entry name" value="ComplexI_NDUFA9_subunit"/>
</dbReference>
<dbReference type="PANTHER" id="PTHR12126">
    <property type="entry name" value="NADH-UBIQUINONE OXIDOREDUCTASE 39 KDA SUBUNIT-RELATED"/>
    <property type="match status" value="1"/>
</dbReference>
<evidence type="ECO:0000313" key="2">
    <source>
        <dbReference type="EMBL" id="GMM62169.1"/>
    </source>
</evidence>
<name>A0ABQ6PAA3_9SPHN</name>
<dbReference type="EMBL" id="BTFW01000001">
    <property type="protein sequence ID" value="GMM62169.1"/>
    <property type="molecule type" value="Genomic_DNA"/>
</dbReference>